<gene>
    <name evidence="2" type="ORF">HA50_09415</name>
</gene>
<feature type="signal peptide" evidence="1">
    <location>
        <begin position="1"/>
        <end position="26"/>
    </location>
</feature>
<evidence type="ECO:0000313" key="2">
    <source>
        <dbReference type="EMBL" id="ORM93553.1"/>
    </source>
</evidence>
<organism evidence="2 3">
    <name type="scientific">Pantoea cypripedii</name>
    <name type="common">Pectobacterium cypripedii</name>
    <name type="synonym">Erwinia cypripedii</name>
    <dbReference type="NCBI Taxonomy" id="55209"/>
    <lineage>
        <taxon>Bacteria</taxon>
        <taxon>Pseudomonadati</taxon>
        <taxon>Pseudomonadota</taxon>
        <taxon>Gammaproteobacteria</taxon>
        <taxon>Enterobacterales</taxon>
        <taxon>Erwiniaceae</taxon>
        <taxon>Pantoea</taxon>
    </lineage>
</organism>
<dbReference type="Gene3D" id="2.40.160.10">
    <property type="entry name" value="Porin"/>
    <property type="match status" value="1"/>
</dbReference>
<keyword evidence="1" id="KW-0732">Signal</keyword>
<dbReference type="STRING" id="55209.HA50_09415"/>
<dbReference type="OrthoDB" id="6619569at2"/>
<dbReference type="InterPro" id="IPR023614">
    <property type="entry name" value="Porin_dom_sf"/>
</dbReference>
<accession>A0A1X1EUI6</accession>
<evidence type="ECO:0000256" key="1">
    <source>
        <dbReference type="SAM" id="SignalP"/>
    </source>
</evidence>
<dbReference type="AlphaFoldDB" id="A0A1X1EUI6"/>
<evidence type="ECO:0008006" key="4">
    <source>
        <dbReference type="Google" id="ProtNLM"/>
    </source>
</evidence>
<dbReference type="EMBL" id="MLJI01000001">
    <property type="protein sequence ID" value="ORM93553.1"/>
    <property type="molecule type" value="Genomic_DNA"/>
</dbReference>
<comment type="caution">
    <text evidence="2">The sequence shown here is derived from an EMBL/GenBank/DDBJ whole genome shotgun (WGS) entry which is preliminary data.</text>
</comment>
<reference evidence="2 3" key="1">
    <citation type="journal article" date="2017" name="Antonie Van Leeuwenhoek">
        <title>Phylogenomic resolution of the bacterial genus Pantoea and its relationship with Erwinia and Tatumella.</title>
        <authorList>
            <person name="Palmer M."/>
            <person name="Steenkamp E.T."/>
            <person name="Coetzee M.P."/>
            <person name="Chan W.Y."/>
            <person name="van Zyl E."/>
            <person name="De Maayer P."/>
            <person name="Coutinho T.A."/>
            <person name="Blom J."/>
            <person name="Smits T.H."/>
            <person name="Duffy B."/>
            <person name="Venter S.N."/>
        </authorList>
    </citation>
    <scope>NUCLEOTIDE SEQUENCE [LARGE SCALE GENOMIC DNA]</scope>
    <source>
        <strain evidence="2 3">LMG 2657</strain>
    </source>
</reference>
<proteinExistence type="predicted"/>
<dbReference type="Proteomes" id="UP000193749">
    <property type="component" value="Unassembled WGS sequence"/>
</dbReference>
<feature type="chain" id="PRO_5012191215" description="Porin" evidence="1">
    <location>
        <begin position="27"/>
        <end position="444"/>
    </location>
</feature>
<protein>
    <recommendedName>
        <fullName evidence="4">Porin</fullName>
    </recommendedName>
</protein>
<dbReference type="RefSeq" id="WP_084874637.1">
    <property type="nucleotide sequence ID" value="NZ_JAGGMY010000001.1"/>
</dbReference>
<keyword evidence="3" id="KW-1185">Reference proteome</keyword>
<name>A0A1X1EUI6_PANCY</name>
<sequence length="444" mass="49616">MHVQKKTKIAALTVVPLALFCGNCFAEAAPASDSDSFNDWLTQGNISGELKTMTFFKEFSGTLPNKRTSSAGGDIQYRSPQAAGFSVGLGVYGAYNFGLNNDDPEKTEIYLPSEDVTVLGKAFLRYQGYGFDLQGGRIGLDTPFANEGEGWTMIPALYEGFGGSYALNNTGDFRLNAYRIYRFKPESSDEFGKGDAGAPEIEDTSMPSVDSNGFTTVGLRYGQQWNTLAEAWYYNFDKRAQLGYGGVQLPVSALKFGNWTPYWGAQYLHEWDASDQAYPYHNIDTDLYSGRIGMKTRNHDLYFAATYVPRKEDAFLSGGFFAPYSYGIYDHTPLESGQPLVSMVTTNQPGKAFALRYAYHDEKYLGVFGLTRLELEDSSGIYYPLPAENINAAFMILGYNVTPRLHLEFEFDYVHSPNEVTGNYHAERLRLVYRFGAKMADDDY</sequence>
<evidence type="ECO:0000313" key="3">
    <source>
        <dbReference type="Proteomes" id="UP000193749"/>
    </source>
</evidence>